<proteinExistence type="predicted"/>
<reference evidence="2 3" key="1">
    <citation type="submission" date="2016-07" db="EMBL/GenBank/DDBJ databases">
        <title>A clinical isolate of carbapenem-resistant Streptococcus oralis with altered penicillin binding proteins.</title>
        <authorList>
            <person name="Kanji J.N."/>
            <person name="Bharat A."/>
            <person name="Naidu P."/>
            <person name="Martin I."/>
            <person name="Mulvey M.R."/>
            <person name="Panaro C.D."/>
        </authorList>
    </citation>
    <scope>NUCLEOTIDE SEQUENCE [LARGE SCALE GENOMIC DNA]</scope>
    <source>
        <strain evidence="2 3">SC15-3744</strain>
    </source>
</reference>
<dbReference type="PIRSF" id="PIRSF012526">
    <property type="entry name" value="CYTH_UCP012526"/>
    <property type="match status" value="1"/>
</dbReference>
<dbReference type="SMART" id="SM01118">
    <property type="entry name" value="CYTH"/>
    <property type="match status" value="1"/>
</dbReference>
<feature type="domain" description="CYTH" evidence="1">
    <location>
        <begin position="3"/>
        <end position="189"/>
    </location>
</feature>
<name>A0A1L8Q741_STROR</name>
<dbReference type="Proteomes" id="UP000183671">
    <property type="component" value="Unassembled WGS sequence"/>
</dbReference>
<evidence type="ECO:0000259" key="1">
    <source>
        <dbReference type="PROSITE" id="PS51707"/>
    </source>
</evidence>
<dbReference type="RefSeq" id="WP_049505850.1">
    <property type="nucleotide sequence ID" value="NZ_CP019562.1"/>
</dbReference>
<dbReference type="Gene3D" id="2.40.320.10">
    <property type="entry name" value="Hypothetical Protein Pfu-838710-001"/>
    <property type="match status" value="1"/>
</dbReference>
<organism evidence="2 3">
    <name type="scientific">Streptococcus oralis</name>
    <dbReference type="NCBI Taxonomy" id="1303"/>
    <lineage>
        <taxon>Bacteria</taxon>
        <taxon>Bacillati</taxon>
        <taxon>Bacillota</taxon>
        <taxon>Bacilli</taxon>
        <taxon>Lactobacillales</taxon>
        <taxon>Streptococcaceae</taxon>
        <taxon>Streptococcus</taxon>
    </lineage>
</organism>
<dbReference type="SUPFAM" id="SSF55154">
    <property type="entry name" value="CYTH-like phosphatases"/>
    <property type="match status" value="1"/>
</dbReference>
<gene>
    <name evidence="2" type="ORF">BBP19_01810</name>
</gene>
<dbReference type="CDD" id="cd07762">
    <property type="entry name" value="CYTH-like_Pase_1"/>
    <property type="match status" value="1"/>
</dbReference>
<dbReference type="InterPro" id="IPR033469">
    <property type="entry name" value="CYTH-like_dom_sf"/>
</dbReference>
<evidence type="ECO:0000313" key="3">
    <source>
        <dbReference type="Proteomes" id="UP000183671"/>
    </source>
</evidence>
<dbReference type="EMBL" id="MBDM01000001">
    <property type="protein sequence ID" value="OJG03342.1"/>
    <property type="molecule type" value="Genomic_DNA"/>
</dbReference>
<accession>A0A1L8Q741</accession>
<dbReference type="Pfam" id="PF01928">
    <property type="entry name" value="CYTH"/>
    <property type="match status" value="1"/>
</dbReference>
<dbReference type="PROSITE" id="PS51707">
    <property type="entry name" value="CYTH"/>
    <property type="match status" value="1"/>
</dbReference>
<dbReference type="InterPro" id="IPR023577">
    <property type="entry name" value="CYTH_domain"/>
</dbReference>
<evidence type="ECO:0000313" key="2">
    <source>
        <dbReference type="EMBL" id="OJG03342.1"/>
    </source>
</evidence>
<comment type="caution">
    <text evidence="2">The sequence shown here is derived from an EMBL/GenBank/DDBJ whole genome shotgun (WGS) entry which is preliminary data.</text>
</comment>
<protein>
    <submittedName>
        <fullName evidence="2">Adenylate cyclase</fullName>
    </submittedName>
</protein>
<dbReference type="AlphaFoldDB" id="A0A1L8Q741"/>
<sequence length="189" mass="22292">MKHLEIELKTLLKKEEYDHLKKQFSHIQPVLQKNYYIDTPGFQLREKKVAMRIRTFADWAELTLKVPQTVGNMEYNQKLTLPEAESYLEKQKLPQGLVLEKLAKIGIESHEWLVLGCLSTLRYETKTEIGLMALDESHYLDQTDYELELEVTDHEKGKADFQRFLDENQITYQKAPSKLIRFIKSMKKS</sequence>
<dbReference type="InterPro" id="IPR009195">
    <property type="entry name" value="Uncharacterised_YjbK"/>
</dbReference>